<gene>
    <name evidence="1" type="ORF">TPAR_08204</name>
</gene>
<dbReference type="EMBL" id="PKSG01001023">
    <property type="protein sequence ID" value="POR31612.1"/>
    <property type="molecule type" value="Genomic_DNA"/>
</dbReference>
<keyword evidence="2" id="KW-1185">Reference proteome</keyword>
<dbReference type="Proteomes" id="UP000237481">
    <property type="component" value="Unassembled WGS sequence"/>
</dbReference>
<proteinExistence type="predicted"/>
<dbReference type="AlphaFoldDB" id="A0A2S4KN39"/>
<name>A0A2S4KN39_9HYPO</name>
<comment type="caution">
    <text evidence="1">The sequence shown here is derived from an EMBL/GenBank/DDBJ whole genome shotgun (WGS) entry which is preliminary data.</text>
</comment>
<accession>A0A2S4KN39</accession>
<protein>
    <submittedName>
        <fullName evidence="1">Uncharacterized protein</fullName>
    </submittedName>
</protein>
<sequence length="99" mass="10651">MYDQAAVNFFSGNTAVAITTISPQPHIAAAITIHPFCHLYAIGQLQDVGPEPYGWTNNVKWQNVDNADLLALLALVIELVDKKYGVDKSGRVTAPVEGG</sequence>
<organism evidence="1 2">
    <name type="scientific">Tolypocladium paradoxum</name>
    <dbReference type="NCBI Taxonomy" id="94208"/>
    <lineage>
        <taxon>Eukaryota</taxon>
        <taxon>Fungi</taxon>
        <taxon>Dikarya</taxon>
        <taxon>Ascomycota</taxon>
        <taxon>Pezizomycotina</taxon>
        <taxon>Sordariomycetes</taxon>
        <taxon>Hypocreomycetidae</taxon>
        <taxon>Hypocreales</taxon>
        <taxon>Ophiocordycipitaceae</taxon>
        <taxon>Tolypocladium</taxon>
    </lineage>
</organism>
<reference evidence="1 2" key="1">
    <citation type="submission" date="2018-01" db="EMBL/GenBank/DDBJ databases">
        <title>Harnessing the power of phylogenomics to disentangle the directionality and signatures of interkingdom host jumping in the parasitic fungal genus Tolypocladium.</title>
        <authorList>
            <person name="Quandt C.A."/>
            <person name="Patterson W."/>
            <person name="Spatafora J.W."/>
        </authorList>
    </citation>
    <scope>NUCLEOTIDE SEQUENCE [LARGE SCALE GENOMIC DNA]</scope>
    <source>
        <strain evidence="1 2">NRBC 100945</strain>
    </source>
</reference>
<evidence type="ECO:0000313" key="1">
    <source>
        <dbReference type="EMBL" id="POR31612.1"/>
    </source>
</evidence>
<evidence type="ECO:0000313" key="2">
    <source>
        <dbReference type="Proteomes" id="UP000237481"/>
    </source>
</evidence>